<evidence type="ECO:0000313" key="6">
    <source>
        <dbReference type="Proteomes" id="UP001076655"/>
    </source>
</evidence>
<evidence type="ECO:0000256" key="1">
    <source>
        <dbReference type="ARBA" id="ARBA00004057"/>
    </source>
</evidence>
<comment type="function">
    <text evidence="1">Although this protein associates with the 30S subunit of the ribosome it is not considered to be a bona fide ribosomal protein.</text>
</comment>
<proteinExistence type="inferred from homology"/>
<dbReference type="Proteomes" id="UP001076655">
    <property type="component" value="Unassembled WGS sequence"/>
</dbReference>
<evidence type="ECO:0000256" key="2">
    <source>
        <dbReference type="ARBA" id="ARBA00005929"/>
    </source>
</evidence>
<comment type="caution">
    <text evidence="5">The sequence shown here is derived from an EMBL/GenBank/DDBJ whole genome shotgun (WGS) entry which is preliminary data.</text>
</comment>
<dbReference type="InterPro" id="IPR012607">
    <property type="entry name" value="SRA-like"/>
</dbReference>
<organism evidence="5 6">
    <name type="scientific">Morganella morganii</name>
    <name type="common">Proteus morganii</name>
    <dbReference type="NCBI Taxonomy" id="582"/>
    <lineage>
        <taxon>Bacteria</taxon>
        <taxon>Pseudomonadati</taxon>
        <taxon>Pseudomonadota</taxon>
        <taxon>Gammaproteobacteria</taxon>
        <taxon>Enterobacterales</taxon>
        <taxon>Morganellaceae</taxon>
        <taxon>Morganella</taxon>
    </lineage>
</organism>
<evidence type="ECO:0000313" key="5">
    <source>
        <dbReference type="EMBL" id="MCY0789179.1"/>
    </source>
</evidence>
<dbReference type="NCBIfam" id="NF007473">
    <property type="entry name" value="PRK10057.1"/>
    <property type="match status" value="1"/>
</dbReference>
<dbReference type="GeneID" id="93359768"/>
<gene>
    <name evidence="5" type="primary">sra</name>
    <name evidence="5" type="ORF">N0392_05680</name>
</gene>
<reference evidence="5" key="1">
    <citation type="submission" date="2022-08" db="EMBL/GenBank/DDBJ databases">
        <authorList>
            <person name="Dale J.L."/>
        </authorList>
    </citation>
    <scope>NUCLEOTIDE SEQUENCE</scope>
    <source>
        <strain evidence="5">2022EL-00758</strain>
    </source>
</reference>
<accession>A0A2X1S5I4</accession>
<evidence type="ECO:0000256" key="3">
    <source>
        <dbReference type="ARBA" id="ARBA00018210"/>
    </source>
</evidence>
<protein>
    <recommendedName>
        <fullName evidence="3">Stationary-phase-induced ribosome-associated protein</fullName>
    </recommendedName>
    <alternativeName>
        <fullName evidence="4">30S ribosomal protein S22</fullName>
    </alternativeName>
</protein>
<dbReference type="GO" id="GO:0006412">
    <property type="term" value="P:translation"/>
    <property type="evidence" value="ECO:0007669"/>
    <property type="project" value="InterPro"/>
</dbReference>
<evidence type="ECO:0000256" key="4">
    <source>
        <dbReference type="ARBA" id="ARBA00029685"/>
    </source>
</evidence>
<comment type="similarity">
    <text evidence="2">Belongs to the SRA family.</text>
</comment>
<sequence length="75" mass="8578">MRTNRAARRLLGMPYTYSKGKSKINIFIAAAADENAEKIPQALKSKSRICVIQDDNKKTRTYHKIETHYPGYMAC</sequence>
<dbReference type="AlphaFoldDB" id="A0A2X1S5I4"/>
<dbReference type="EMBL" id="JAPNMI010000003">
    <property type="protein sequence ID" value="MCY0789179.1"/>
    <property type="molecule type" value="Genomic_DNA"/>
</dbReference>
<name>A0A2X1S5I4_MORMO</name>
<dbReference type="RefSeq" id="WP_015422863.1">
    <property type="nucleotide sequence ID" value="NZ_ABGYJJ040000001.1"/>
</dbReference>